<feature type="transmembrane region" description="Helical" evidence="1">
    <location>
        <begin position="37"/>
        <end position="61"/>
    </location>
</feature>
<evidence type="ECO:0000313" key="3">
    <source>
        <dbReference type="Proteomes" id="UP000020218"/>
    </source>
</evidence>
<sequence length="76" mass="7772">MEALLIWLGRAVGSGGLLACVVAVLTRLTGKHYLAGFELLTLLQGGMAALGAGCFLLLVALSGRGRTGGAGLFRDR</sequence>
<reference evidence="2" key="1">
    <citation type="submission" date="2014-02" db="EMBL/GenBank/DDBJ databases">
        <title>Expanding our view of genomic diversity in Candidatus Accumulibacter clades.</title>
        <authorList>
            <person name="Skennerton C.T."/>
            <person name="Barr J.J."/>
            <person name="Slater F.R."/>
            <person name="Bond P.L."/>
            <person name="Tyson G.W."/>
        </authorList>
    </citation>
    <scope>NUCLEOTIDE SEQUENCE [LARGE SCALE GENOMIC DNA]</scope>
</reference>
<evidence type="ECO:0000313" key="2">
    <source>
        <dbReference type="EMBL" id="EXI65105.1"/>
    </source>
</evidence>
<protein>
    <submittedName>
        <fullName evidence="2">Uncharacterized protein</fullName>
    </submittedName>
</protein>
<keyword evidence="3" id="KW-1185">Reference proteome</keyword>
<dbReference type="Proteomes" id="UP000020218">
    <property type="component" value="Unassembled WGS sequence"/>
</dbReference>
<accession>A0A011NL17</accession>
<feature type="transmembrane region" description="Helical" evidence="1">
    <location>
        <begin position="6"/>
        <end position="25"/>
    </location>
</feature>
<dbReference type="STRING" id="1454001.AW08_03467"/>
<gene>
    <name evidence="2" type="ORF">AW08_03467</name>
</gene>
<dbReference type="AlphaFoldDB" id="A0A011NL17"/>
<keyword evidence="1" id="KW-0812">Transmembrane</keyword>
<keyword evidence="1" id="KW-0472">Membrane</keyword>
<name>A0A011NL17_9PROT</name>
<evidence type="ECO:0000256" key="1">
    <source>
        <dbReference type="SAM" id="Phobius"/>
    </source>
</evidence>
<dbReference type="EMBL" id="JFAX01000028">
    <property type="protein sequence ID" value="EXI65105.1"/>
    <property type="molecule type" value="Genomic_DNA"/>
</dbReference>
<organism evidence="2 3">
    <name type="scientific">Candidatus Accumulibacter adjunctus</name>
    <dbReference type="NCBI Taxonomy" id="1454001"/>
    <lineage>
        <taxon>Bacteria</taxon>
        <taxon>Pseudomonadati</taxon>
        <taxon>Pseudomonadota</taxon>
        <taxon>Betaproteobacteria</taxon>
        <taxon>Candidatus Accumulibacter</taxon>
    </lineage>
</organism>
<keyword evidence="1" id="KW-1133">Transmembrane helix</keyword>
<dbReference type="PATRIC" id="fig|1454001.3.peg.3503"/>
<comment type="caution">
    <text evidence="2">The sequence shown here is derived from an EMBL/GenBank/DDBJ whole genome shotgun (WGS) entry which is preliminary data.</text>
</comment>
<proteinExistence type="predicted"/>